<evidence type="ECO:0000313" key="1">
    <source>
        <dbReference type="EMBL" id="KAH7010731.1"/>
    </source>
</evidence>
<protein>
    <submittedName>
        <fullName evidence="1">Uncharacterized protein</fullName>
    </submittedName>
</protein>
<proteinExistence type="predicted"/>
<gene>
    <name evidence="1" type="ORF">B0J12DRAFT_691343</name>
</gene>
<dbReference type="Proteomes" id="UP000774617">
    <property type="component" value="Unassembled WGS sequence"/>
</dbReference>
<organism evidence="1 2">
    <name type="scientific">Macrophomina phaseolina</name>
    <dbReference type="NCBI Taxonomy" id="35725"/>
    <lineage>
        <taxon>Eukaryota</taxon>
        <taxon>Fungi</taxon>
        <taxon>Dikarya</taxon>
        <taxon>Ascomycota</taxon>
        <taxon>Pezizomycotina</taxon>
        <taxon>Dothideomycetes</taxon>
        <taxon>Dothideomycetes incertae sedis</taxon>
        <taxon>Botryosphaeriales</taxon>
        <taxon>Botryosphaeriaceae</taxon>
        <taxon>Macrophomina</taxon>
    </lineage>
</organism>
<dbReference type="EMBL" id="JAGTJR010000104">
    <property type="protein sequence ID" value="KAH7010731.1"/>
    <property type="molecule type" value="Genomic_DNA"/>
</dbReference>
<accession>A0ABQ8FST9</accession>
<keyword evidence="2" id="KW-1185">Reference proteome</keyword>
<feature type="non-terminal residue" evidence="1">
    <location>
        <position position="163"/>
    </location>
</feature>
<sequence>MGMVVMLARRHRRRFIRVEAIPTDTNVLGVLLHLPYIFVVFPPIHQLVHRTSLLVMHAHTEAGIGRRLRRVMCAIWGKRVVLMRVMMLVEAIGASRQASRTRCVETCVRVGGLLTWFAGLAGGGLGVAWKNRVRRGVGVGRGCSSRGRCVVGIPGLMARALLI</sequence>
<reference evidence="1 2" key="1">
    <citation type="journal article" date="2021" name="Nat. Commun.">
        <title>Genetic determinants of endophytism in the Arabidopsis root mycobiome.</title>
        <authorList>
            <person name="Mesny F."/>
            <person name="Miyauchi S."/>
            <person name="Thiergart T."/>
            <person name="Pickel B."/>
            <person name="Atanasova L."/>
            <person name="Karlsson M."/>
            <person name="Huettel B."/>
            <person name="Barry K.W."/>
            <person name="Haridas S."/>
            <person name="Chen C."/>
            <person name="Bauer D."/>
            <person name="Andreopoulos W."/>
            <person name="Pangilinan J."/>
            <person name="LaButti K."/>
            <person name="Riley R."/>
            <person name="Lipzen A."/>
            <person name="Clum A."/>
            <person name="Drula E."/>
            <person name="Henrissat B."/>
            <person name="Kohler A."/>
            <person name="Grigoriev I.V."/>
            <person name="Martin F.M."/>
            <person name="Hacquard S."/>
        </authorList>
    </citation>
    <scope>NUCLEOTIDE SEQUENCE [LARGE SCALE GENOMIC DNA]</scope>
    <source>
        <strain evidence="1 2">MPI-SDFR-AT-0080</strain>
    </source>
</reference>
<name>A0ABQ8FST9_9PEZI</name>
<comment type="caution">
    <text evidence="1">The sequence shown here is derived from an EMBL/GenBank/DDBJ whole genome shotgun (WGS) entry which is preliminary data.</text>
</comment>
<evidence type="ECO:0000313" key="2">
    <source>
        <dbReference type="Proteomes" id="UP000774617"/>
    </source>
</evidence>